<feature type="domain" description="WH2" evidence="5">
    <location>
        <begin position="388"/>
        <end position="405"/>
    </location>
</feature>
<feature type="compositionally biased region" description="Acidic residues" evidence="4">
    <location>
        <begin position="437"/>
        <end position="453"/>
    </location>
</feature>
<proteinExistence type="inferred from homology"/>
<keyword evidence="2" id="KW-0009">Actin-binding</keyword>
<dbReference type="Proteomes" id="UP000268014">
    <property type="component" value="Unassembled WGS sequence"/>
</dbReference>
<dbReference type="STRING" id="6290.A0A0N4WBK0"/>
<dbReference type="PANTHER" id="PTHR12902:SF1">
    <property type="entry name" value="WISKOTT-ALDRICH SYNDROME PROTEIN FAMILY MEMBER"/>
    <property type="match status" value="1"/>
</dbReference>
<evidence type="ECO:0000313" key="6">
    <source>
        <dbReference type="EMBL" id="VDO33081.1"/>
    </source>
</evidence>
<keyword evidence="3" id="KW-0175">Coiled coil</keyword>
<dbReference type="PANTHER" id="PTHR12902">
    <property type="entry name" value="WASP-1"/>
    <property type="match status" value="1"/>
</dbReference>
<comment type="function">
    <text evidence="2">Downstream effector molecule involved in the transmission of signals from tyrosine kinase receptors and small GTPases to the actin cytoskeleton. Promotes formation of actin filaments. Part of the WAVE complex that regulates lamellipodia formation. The WAVE complex regulates actin filament reorganization via its interaction with the Arp2/3 complex.</text>
</comment>
<keyword evidence="2" id="KW-0963">Cytoplasm</keyword>
<dbReference type="InterPro" id="IPR028288">
    <property type="entry name" value="SCAR/WAVE_fam"/>
</dbReference>
<feature type="region of interest" description="Disordered" evidence="4">
    <location>
        <begin position="257"/>
        <end position="296"/>
    </location>
</feature>
<keyword evidence="2" id="KW-0206">Cytoskeleton</keyword>
<dbReference type="EMBL" id="UZAF01016734">
    <property type="protein sequence ID" value="VDO33081.1"/>
    <property type="molecule type" value="Genomic_DNA"/>
</dbReference>
<evidence type="ECO:0000256" key="2">
    <source>
        <dbReference type="RuleBase" id="RU367034"/>
    </source>
</evidence>
<dbReference type="AlphaFoldDB" id="A0A0N4WBK0"/>
<feature type="coiled-coil region" evidence="3">
    <location>
        <begin position="60"/>
        <end position="87"/>
    </location>
</feature>
<dbReference type="GO" id="GO:0003779">
    <property type="term" value="F:actin binding"/>
    <property type="evidence" value="ECO:0007669"/>
    <property type="project" value="UniProtKB-UniRule"/>
</dbReference>
<comment type="subunit">
    <text evidence="2">Binds actin and the Arp2/3 complex.</text>
</comment>
<comment type="subcellular location">
    <subcellularLocation>
        <location evidence="2">Cytoplasm</location>
        <location evidence="2">Cytoskeleton</location>
    </subcellularLocation>
</comment>
<dbReference type="Pfam" id="PF02205">
    <property type="entry name" value="WH2"/>
    <property type="match status" value="1"/>
</dbReference>
<dbReference type="PROSITE" id="PS51082">
    <property type="entry name" value="WH2"/>
    <property type="match status" value="1"/>
</dbReference>
<evidence type="ECO:0000259" key="5">
    <source>
        <dbReference type="PROSITE" id="PS51082"/>
    </source>
</evidence>
<feature type="compositionally biased region" description="Pro residues" evidence="4">
    <location>
        <begin position="345"/>
        <end position="356"/>
    </location>
</feature>
<evidence type="ECO:0000313" key="7">
    <source>
        <dbReference type="Proteomes" id="UP000268014"/>
    </source>
</evidence>
<comment type="similarity">
    <text evidence="1 2">Belongs to the SCAR/WAVE family.</text>
</comment>
<reference evidence="8" key="1">
    <citation type="submission" date="2017-02" db="UniProtKB">
        <authorList>
            <consortium name="WormBaseParasite"/>
        </authorList>
    </citation>
    <scope>IDENTIFICATION</scope>
</reference>
<dbReference type="Gene3D" id="6.10.280.150">
    <property type="match status" value="2"/>
</dbReference>
<dbReference type="GO" id="GO:0030036">
    <property type="term" value="P:actin cytoskeleton organization"/>
    <property type="evidence" value="ECO:0007669"/>
    <property type="project" value="UniProtKB-UniRule"/>
</dbReference>
<dbReference type="GO" id="GO:0071933">
    <property type="term" value="F:Arp2/3 complex binding"/>
    <property type="evidence" value="ECO:0007669"/>
    <property type="project" value="TreeGrafter"/>
</dbReference>
<gene>
    <name evidence="6" type="ORF">HPLM_LOCUS7820</name>
</gene>
<protein>
    <recommendedName>
        <fullName evidence="2">Wiskott-Aldrich syndrome protein family member</fullName>
        <shortName evidence="2">WASP family protein member</shortName>
    </recommendedName>
</protein>
<evidence type="ECO:0000256" key="3">
    <source>
        <dbReference type="SAM" id="Coils"/>
    </source>
</evidence>
<dbReference type="OMA" id="FFFDLWK"/>
<name>A0A0N4WBK0_HAEPC</name>
<dbReference type="GO" id="GO:0005856">
    <property type="term" value="C:cytoskeleton"/>
    <property type="evidence" value="ECO:0007669"/>
    <property type="project" value="UniProtKB-SubCell"/>
</dbReference>
<feature type="region of interest" description="Disordered" evidence="4">
    <location>
        <begin position="432"/>
        <end position="453"/>
    </location>
</feature>
<feature type="region of interest" description="Disordered" evidence="4">
    <location>
        <begin position="341"/>
        <end position="391"/>
    </location>
</feature>
<evidence type="ECO:0000256" key="4">
    <source>
        <dbReference type="SAM" id="MobiDB-lite"/>
    </source>
</evidence>
<dbReference type="GO" id="GO:2000601">
    <property type="term" value="P:positive regulation of Arp2/3 complex-mediated actin nucleation"/>
    <property type="evidence" value="ECO:0007669"/>
    <property type="project" value="TreeGrafter"/>
</dbReference>
<dbReference type="WBParaSite" id="HPLM_0000782801-mRNA-1">
    <property type="protein sequence ID" value="HPLM_0000782801-mRNA-1"/>
    <property type="gene ID" value="HPLM_0000782801"/>
</dbReference>
<dbReference type="Gene3D" id="1.20.5.340">
    <property type="match status" value="1"/>
</dbReference>
<dbReference type="SMART" id="SM00246">
    <property type="entry name" value="WH2"/>
    <property type="match status" value="1"/>
</dbReference>
<organism evidence="8">
    <name type="scientific">Haemonchus placei</name>
    <name type="common">Barber's pole worm</name>
    <dbReference type="NCBI Taxonomy" id="6290"/>
    <lineage>
        <taxon>Eukaryota</taxon>
        <taxon>Metazoa</taxon>
        <taxon>Ecdysozoa</taxon>
        <taxon>Nematoda</taxon>
        <taxon>Chromadorea</taxon>
        <taxon>Rhabditida</taxon>
        <taxon>Rhabditina</taxon>
        <taxon>Rhabditomorpha</taxon>
        <taxon>Strongyloidea</taxon>
        <taxon>Trichostrongylidae</taxon>
        <taxon>Haemonchus</taxon>
    </lineage>
</organism>
<evidence type="ECO:0000256" key="1">
    <source>
        <dbReference type="ARBA" id="ARBA00006993"/>
    </source>
</evidence>
<dbReference type="InterPro" id="IPR003124">
    <property type="entry name" value="WH2_dom"/>
</dbReference>
<evidence type="ECO:0000313" key="8">
    <source>
        <dbReference type="WBParaSite" id="HPLM_0000782801-mRNA-1"/>
    </source>
</evidence>
<sequence>MPLIKRAVSPVHVSRVKIPPEVTNGELQYVANSTLANLIRQLSSISKHAEHIFGEIYLEAMKLDHKSNTLEKRIANLTEKVSKLDSTNEQASLGELQMRKPFKSSMLIDQHTLDRSTLPVALAEVYSRCDPPPNLDALNPFRDPGAPSALSLYTNPSFFFDLWRQEMLKDCADNTARRRIKSPPPDGLNMVRSPKKRRQRLPMQQQEVPRQQAARYMSSLRNTRTAAPSFPDEYQTPQSLGLQLHKTNQIQHIQPIQTSTPSQISGMSHRVAPTPDNRQRVNLSPPKELKRELPPPDLALLSIDDEDEELPPPPPTLMHTSVVNHLPSPPPSAIQLVPSDTQAVVPPPPAPPPPPQNLITAPAPSAATFGASAKPTTETEEEEKKPDTRSNLLAEIQSGIKLKKVRLAEEAAADKAAAEANDVAAILKRRMEHVMGNEDEESQSSGDDGEWED</sequence>
<dbReference type="GO" id="GO:0034237">
    <property type="term" value="F:protein kinase A regulatory subunit binding"/>
    <property type="evidence" value="ECO:0007669"/>
    <property type="project" value="TreeGrafter"/>
</dbReference>
<accession>A0A0N4WBK0</accession>
<feature type="region of interest" description="Disordered" evidence="4">
    <location>
        <begin position="177"/>
        <end position="211"/>
    </location>
</feature>
<reference evidence="6 7" key="2">
    <citation type="submission" date="2018-11" db="EMBL/GenBank/DDBJ databases">
        <authorList>
            <consortium name="Pathogen Informatics"/>
        </authorList>
    </citation>
    <scope>NUCLEOTIDE SEQUENCE [LARGE SCALE GENOMIC DNA]</scope>
    <source>
        <strain evidence="6 7">MHpl1</strain>
    </source>
</reference>
<dbReference type="GO" id="GO:0031209">
    <property type="term" value="C:SCAR complex"/>
    <property type="evidence" value="ECO:0007669"/>
    <property type="project" value="TreeGrafter"/>
</dbReference>
<feature type="compositionally biased region" description="Polar residues" evidence="4">
    <location>
        <begin position="257"/>
        <end position="266"/>
    </location>
</feature>
<dbReference type="OrthoDB" id="1060785at2759"/>
<keyword evidence="7" id="KW-1185">Reference proteome</keyword>